<accession>A0A1C9JBQ4</accession>
<protein>
    <submittedName>
        <fullName evidence="1">Uncharacterized protein</fullName>
    </submittedName>
</protein>
<evidence type="ECO:0000313" key="1">
    <source>
        <dbReference type="EMBL" id="AOP19273.1"/>
    </source>
</evidence>
<dbReference type="EMBL" id="KX808498">
    <property type="protein sequence ID" value="AOP19273.1"/>
    <property type="molecule type" value="Genomic_DNA"/>
</dbReference>
<sequence length="131" mass="15476">MFKTYTPVGKILARSAEGCFELSKHSPDDWIREDSTVEFVLSNLLEIDFEKTIQNNTKQAVEWTKTFKITIKEEKSTHKTIDWILGTYGDYVLYNPQTEDVFVYNPNTWCWSVWTDQMVTDAVSRSWKEYK</sequence>
<dbReference type="AlphaFoldDB" id="A0A1C9JBQ4"/>
<reference evidence="1" key="2">
    <citation type="submission" date="2016-08" db="EMBL/GenBank/DDBJ databases">
        <authorList>
            <person name="Seilhamer J.J."/>
        </authorList>
    </citation>
    <scope>NUCLEOTIDE SEQUENCE</scope>
</reference>
<dbReference type="RefSeq" id="YP_009306369.1">
    <property type="nucleotide sequence ID" value="NC_031368.1"/>
</dbReference>
<name>A0A1C9JBQ4_9CHLO</name>
<proteinExistence type="predicted"/>
<organism evidence="1">
    <name type="scientific">Caulerpa cliftonii</name>
    <dbReference type="NCBI Taxonomy" id="1004391"/>
    <lineage>
        <taxon>Eukaryota</taxon>
        <taxon>Viridiplantae</taxon>
        <taxon>Chlorophyta</taxon>
        <taxon>core chlorophytes</taxon>
        <taxon>Ulvophyceae</taxon>
        <taxon>TCBD clade</taxon>
        <taxon>Bryopsidales</taxon>
        <taxon>Halimedineae</taxon>
        <taxon>Caulerpaceae</taxon>
        <taxon>Caulerpa</taxon>
    </lineage>
</organism>
<reference evidence="1" key="1">
    <citation type="journal article" date="2016" name="Genome Biol. Evol.">
        <title>Evolutionary Dynamics of Chloroplast Genomes in Low Light: A Case Study of the Endolithic Green Alga Ostreobium quekettii.</title>
        <authorList>
            <person name="R Marcelino V."/>
            <person name="Cremen M.C."/>
            <person name="Jackson C.J."/>
            <person name="Larkum A.A."/>
            <person name="Verbruggen H."/>
        </authorList>
    </citation>
    <scope>NUCLEOTIDE SEQUENCE</scope>
</reference>
<keyword evidence="1" id="KW-0934">Plastid</keyword>
<keyword evidence="1" id="KW-0150">Chloroplast</keyword>
<dbReference type="GeneID" id="29288776"/>
<geneLocation type="chloroplast" evidence="1"/>
<gene>
    <name evidence="1" type="primary">orf131</name>
</gene>